<name>A0AA86N5T2_9EUKA</name>
<dbReference type="EMBL" id="CATOUU010000018">
    <property type="protein sequence ID" value="CAI9913094.1"/>
    <property type="molecule type" value="Genomic_DNA"/>
</dbReference>
<evidence type="ECO:0000313" key="3">
    <source>
        <dbReference type="Proteomes" id="UP001642409"/>
    </source>
</evidence>
<reference evidence="1" key="1">
    <citation type="submission" date="2023-06" db="EMBL/GenBank/DDBJ databases">
        <authorList>
            <person name="Kurt Z."/>
        </authorList>
    </citation>
    <scope>NUCLEOTIDE SEQUENCE</scope>
</reference>
<dbReference type="Proteomes" id="UP001642409">
    <property type="component" value="Unassembled WGS sequence"/>
</dbReference>
<organism evidence="1">
    <name type="scientific">Hexamita inflata</name>
    <dbReference type="NCBI Taxonomy" id="28002"/>
    <lineage>
        <taxon>Eukaryota</taxon>
        <taxon>Metamonada</taxon>
        <taxon>Diplomonadida</taxon>
        <taxon>Hexamitidae</taxon>
        <taxon>Hexamitinae</taxon>
        <taxon>Hexamita</taxon>
    </lineage>
</organism>
<accession>A0AA86N5T2</accession>
<reference evidence="2 3" key="2">
    <citation type="submission" date="2024-07" db="EMBL/GenBank/DDBJ databases">
        <authorList>
            <person name="Akdeniz Z."/>
        </authorList>
    </citation>
    <scope>NUCLEOTIDE SEQUENCE [LARGE SCALE GENOMIC DNA]</scope>
</reference>
<evidence type="ECO:0000313" key="2">
    <source>
        <dbReference type="EMBL" id="CAL6103356.1"/>
    </source>
</evidence>
<evidence type="ECO:0000313" key="1">
    <source>
        <dbReference type="EMBL" id="CAI9913094.1"/>
    </source>
</evidence>
<dbReference type="EMBL" id="CAXDID020000565">
    <property type="protein sequence ID" value="CAL6103356.1"/>
    <property type="molecule type" value="Genomic_DNA"/>
</dbReference>
<proteinExistence type="predicted"/>
<keyword evidence="3" id="KW-1185">Reference proteome</keyword>
<protein>
    <submittedName>
        <fullName evidence="2">Hypothetical_protein</fullName>
    </submittedName>
</protein>
<dbReference type="AlphaFoldDB" id="A0AA86N5T2"/>
<gene>
    <name evidence="2" type="ORF">HINF_LOCUS72106</name>
    <name evidence="1" type="ORF">HINF_LOCUS739</name>
</gene>
<sequence>MKQLRNTIKMIKQSSNIIFNVPQKIEPIRRKSSFSYEFSDSGTDQSTIKLIPCRNVSLTNCVTQQHNFDLFSHSKISISEILYEDDYEKGRKELDRSALVTQLKLYIQSYSIDIKGYLDNCDAFEYLTDKYLAKIVCMRQWQQITEQRLQ</sequence>
<comment type="caution">
    <text evidence="1">The sequence shown here is derived from an EMBL/GenBank/DDBJ whole genome shotgun (WGS) entry which is preliminary data.</text>
</comment>